<evidence type="ECO:0000313" key="14">
    <source>
        <dbReference type="Proteomes" id="UP000007845"/>
    </source>
</evidence>
<evidence type="ECO:0000313" key="13">
    <source>
        <dbReference type="EMBL" id="EGB15688.1"/>
    </source>
</evidence>
<dbReference type="GO" id="GO:0006605">
    <property type="term" value="P:protein targeting"/>
    <property type="evidence" value="ECO:0007669"/>
    <property type="project" value="InterPro"/>
</dbReference>
<keyword evidence="5" id="KW-0547">Nucleotide-binding</keyword>
<gene>
    <name evidence="13" type="ORF">DND132_2485</name>
</gene>
<feature type="transmembrane region" description="Helical" evidence="11">
    <location>
        <begin position="985"/>
        <end position="1004"/>
    </location>
</feature>
<feature type="transmembrane region" description="Helical" evidence="11">
    <location>
        <begin position="1432"/>
        <end position="1453"/>
    </location>
</feature>
<feature type="transmembrane region" description="Helical" evidence="11">
    <location>
        <begin position="1036"/>
        <end position="1058"/>
    </location>
</feature>
<dbReference type="SUPFAM" id="SSF81886">
    <property type="entry name" value="Helical scaffold and wing domains of SecA"/>
    <property type="match status" value="1"/>
</dbReference>
<dbReference type="InterPro" id="IPR027417">
    <property type="entry name" value="P-loop_NTPase"/>
</dbReference>
<dbReference type="GO" id="GO:0016020">
    <property type="term" value="C:membrane"/>
    <property type="evidence" value="ECO:0007669"/>
    <property type="project" value="UniProtKB-SubCell"/>
</dbReference>
<evidence type="ECO:0000256" key="10">
    <source>
        <dbReference type="ARBA" id="ARBA00023136"/>
    </source>
</evidence>
<feature type="domain" description="SecA family profile" evidence="12">
    <location>
        <begin position="16"/>
        <end position="656"/>
    </location>
</feature>
<comment type="similarity">
    <text evidence="2">Belongs to the SecA family.</text>
</comment>
<dbReference type="PANTHER" id="PTHR30612">
    <property type="entry name" value="SECA INNER MEMBRANE COMPONENT OF SEC PROTEIN SECRETION SYSTEM"/>
    <property type="match status" value="1"/>
</dbReference>
<evidence type="ECO:0000256" key="2">
    <source>
        <dbReference type="ARBA" id="ARBA00007650"/>
    </source>
</evidence>
<evidence type="ECO:0000256" key="11">
    <source>
        <dbReference type="SAM" id="Phobius"/>
    </source>
</evidence>
<dbReference type="PRINTS" id="PR00906">
    <property type="entry name" value="SECA"/>
</dbReference>
<dbReference type="EMBL" id="CP003220">
    <property type="protein sequence ID" value="EGB15688.1"/>
    <property type="molecule type" value="Genomic_DNA"/>
</dbReference>
<keyword evidence="4" id="KW-1003">Cell membrane</keyword>
<evidence type="ECO:0000256" key="7">
    <source>
        <dbReference type="ARBA" id="ARBA00022927"/>
    </source>
</evidence>
<dbReference type="PANTHER" id="PTHR30612:SF0">
    <property type="entry name" value="CHLOROPLAST PROTEIN-TRANSPORTING ATPASE"/>
    <property type="match status" value="1"/>
</dbReference>
<evidence type="ECO:0000256" key="8">
    <source>
        <dbReference type="ARBA" id="ARBA00022967"/>
    </source>
</evidence>
<dbReference type="Gene3D" id="1.10.3060.10">
    <property type="entry name" value="Helical scaffold and wing domains of SecA"/>
    <property type="match status" value="1"/>
</dbReference>
<protein>
    <submittedName>
        <fullName evidence="13">SecA DEAD domain protein</fullName>
    </submittedName>
</protein>
<dbReference type="KEGG" id="ddn:DND132_2485"/>
<name>F0JCK8_9BACT</name>
<comment type="subcellular location">
    <subcellularLocation>
        <location evidence="1">Membrane</location>
        <topology evidence="1">Peripheral membrane protein</topology>
    </subcellularLocation>
</comment>
<feature type="transmembrane region" description="Helical" evidence="11">
    <location>
        <begin position="1097"/>
        <end position="1117"/>
    </location>
</feature>
<dbReference type="InterPro" id="IPR036266">
    <property type="entry name" value="SecA_Wing/Scaffold_sf"/>
</dbReference>
<evidence type="ECO:0000256" key="4">
    <source>
        <dbReference type="ARBA" id="ARBA00022475"/>
    </source>
</evidence>
<dbReference type="eggNOG" id="COG0653">
    <property type="taxonomic scope" value="Bacteria"/>
</dbReference>
<feature type="transmembrane region" description="Helical" evidence="11">
    <location>
        <begin position="1161"/>
        <end position="1180"/>
    </location>
</feature>
<dbReference type="InterPro" id="IPR014018">
    <property type="entry name" value="SecA_motor_DEAD"/>
</dbReference>
<sequence>MFDPHALKTIFDSTKRAFIDTGIRNVDRQTRQLVSDIIGLSGKTRRDEPAQPLPELADEARAAALRLEDFRNLKDKEYPRLLALLRIIARRTLEGNLNARQNQIQAAIALLRGRIIQMENGEGKTLAAAIAACCGALKGEQVHISTYNAYLAKRDFLEMSPLYMALGLKAALLTERRIGWLKEMPPEQDTPEDGMYDEFSSFLDFLNVDETGEKPESFETGETHCIGGRTYAYCEAPRDKGAEEIRTADIVYGRISDFIFGYLGDQTTLNSDELLFDGRQDWLILDEADDTLIEEARSEHNMLNAATAEAEGTNRDFIRMFEVVRHFDERSGDIRHLGKWSATERGRQKAFAAFAVDESEEHWEYGPRGMEVLRLLDTMVNACFGLQDKKHYYIADDVIRPVCLKTGENAAPFGWETDIALRLKHGLDLPKVRETMRRVGLISIQHYVQLYGRLSGMTATAREYADEFMQFYGLVTELIPSATPCIRKDEPDRIYPTTADAVRGAGELTLEAWRTGAPVLIDCPYIGLAEAVRDYLLARGVRSRLLVAGNARQAASILATAGEPGAVTIAAKLAGRGTDIKVSPEARDKGGLLVIGLMRSMSPAIDAQVRGRTARRGAPGTSLFILSLDSEWLMLTASATRLLMRSFGLEPDVPISTQMVANAINRAQGKLLAAAYEKRRSIYHIDSFLDGQRTFVYGFRCKLLHLNTAIEGDIDSMVLNWATQVVTDHYPRKATRFSDAFIEDACVFGVFDPEDLQDWAGSSRQTVATRLAEELLYRVHRALPRMGNVRARVSLLLRLDAMWQNHLARYQALQQTILGNASSPDAYSRFLLELDRCFWLQLGELEQSFIHGLLEFPLGDPDEEDARPAERTFVAAEPRWRELPPIKGGMLDASPLKRLAGPANDPAQNLKIGLVLFALFFGLLYVPGWWDVSAWQKALSNPILASLDGLLTGRALSRGALLLFGILPGLLLQPRKLFKDADPRPLRWTLAVLAAAGVLSFAGVAQWQSASASALFLPLLIFLLPYIILRRRVSIFFNLSLPFFAVPLGTLAVLFLVRELTGSSLPLAEAAGTLMILCVLWIGMGMYQLYLLRTKQIVLPVIILLTLLVSTFDATYAASKPLMAVYAGSIILFAMTGAWLFKAKSALAVERYSGNERQDTVIEIPFSNALFFFCLVLLTVPAGLVLSGVADMVAAAVPPAFSFLAGLCAWPLAGTLTLGLLTASYTTWIYPLITRYVSTPLVLSLFEKGYLLKNARSIEHAAQAITAMTLRRIQKMSLFLILGLILHAALRATALFLTGRAASFPPNPPLFLLAAGCCAYVLSRIVGEFTQSVDIETARLGRFRHFDAPETSFSNELDKDILQEAEEMFRAVMADGREHAVRNTIGKCFSWGWRPRGPVPFTDVLQAALPAAILSAVTVLLPLHVVNSLVPALGLGAPVQLGASALLFAYFMAREVKNWLTPLPAEAGEPAPVPVAAGAGPAGETEAPPVLYISYDNRLVHVPLLTKEVSRGWPKPLYATFGNLQWCPSTPWGGVSNEDIARHAMEAFEALFKFITFTLCGAYLRCGPEKKKRGVIRQIQSMGRLSHGSLGEAMHSSLAGLADCDSEEWGYLKAVLIAPLLDSEPSANMRLLLDKLPDILPGGGRPDDNPYATEADPAVSTHVFQAIGQLRNKMSHFSLNGPPGRLAYLLTGAVNDLYALLSDGLTSLRLLHVDSVTYLGEGAHSALFHDFTGPERRPLTITLSPGQDLPTPDDLYLGRADGRPLFDMAPFMRVIGDAYDNPTPSFFNRSLDNQTEYHCYESPISLCRPLDYKECIDELAASGERPLGSDEAGALRS</sequence>
<dbReference type="Pfam" id="PF21090">
    <property type="entry name" value="P-loop_SecA"/>
    <property type="match status" value="2"/>
</dbReference>
<evidence type="ECO:0000256" key="5">
    <source>
        <dbReference type="ARBA" id="ARBA00022741"/>
    </source>
</evidence>
<dbReference type="InterPro" id="IPR000185">
    <property type="entry name" value="SecA"/>
</dbReference>
<keyword evidence="10 11" id="KW-0472">Membrane</keyword>
<organism evidence="13 14">
    <name type="scientific">Pseudodesulfovibrio mercurii</name>
    <dbReference type="NCBI Taxonomy" id="641491"/>
    <lineage>
        <taxon>Bacteria</taxon>
        <taxon>Pseudomonadati</taxon>
        <taxon>Thermodesulfobacteriota</taxon>
        <taxon>Desulfovibrionia</taxon>
        <taxon>Desulfovibrionales</taxon>
        <taxon>Desulfovibrionaceae</taxon>
    </lineage>
</organism>
<dbReference type="Pfam" id="PF07517">
    <property type="entry name" value="SecA_DEAD"/>
    <property type="match status" value="1"/>
</dbReference>
<accession>F0JCK8</accession>
<proteinExistence type="inferred from homology"/>
<feature type="transmembrane region" description="Helical" evidence="11">
    <location>
        <begin position="1278"/>
        <end position="1297"/>
    </location>
</feature>
<keyword evidence="7" id="KW-0653">Protein transport</keyword>
<dbReference type="Gene3D" id="3.40.50.300">
    <property type="entry name" value="P-loop containing nucleotide triphosphate hydrolases"/>
    <property type="match status" value="2"/>
</dbReference>
<evidence type="ECO:0000256" key="9">
    <source>
        <dbReference type="ARBA" id="ARBA00023010"/>
    </source>
</evidence>
<dbReference type="SMART" id="SM00957">
    <property type="entry name" value="SecA_DEAD"/>
    <property type="match status" value="1"/>
</dbReference>
<keyword evidence="8" id="KW-1278">Translocase</keyword>
<keyword evidence="6" id="KW-0067">ATP-binding</keyword>
<dbReference type="SMR" id="F0JCK8"/>
<keyword evidence="3" id="KW-0813">Transport</keyword>
<feature type="transmembrane region" description="Helical" evidence="11">
    <location>
        <begin position="955"/>
        <end position="973"/>
    </location>
</feature>
<dbReference type="InterPro" id="IPR011115">
    <property type="entry name" value="SecA_DEAD"/>
</dbReference>
<dbReference type="HOGENOM" id="CLU_237223_0_0_7"/>
<evidence type="ECO:0000256" key="6">
    <source>
        <dbReference type="ARBA" id="ARBA00022840"/>
    </source>
</evidence>
<keyword evidence="11" id="KW-1133">Transmembrane helix</keyword>
<dbReference type="SUPFAM" id="SSF52540">
    <property type="entry name" value="P-loop containing nucleoside triphosphate hydrolases"/>
    <property type="match status" value="2"/>
</dbReference>
<dbReference type="GO" id="GO:0006886">
    <property type="term" value="P:intracellular protein transport"/>
    <property type="evidence" value="ECO:0007669"/>
    <property type="project" value="InterPro"/>
</dbReference>
<evidence type="ECO:0000259" key="12">
    <source>
        <dbReference type="PROSITE" id="PS51196"/>
    </source>
</evidence>
<dbReference type="RefSeq" id="WP_014323114.1">
    <property type="nucleotide sequence ID" value="NC_016803.1"/>
</dbReference>
<feature type="transmembrane region" description="Helical" evidence="11">
    <location>
        <begin position="1200"/>
        <end position="1221"/>
    </location>
</feature>
<feature type="transmembrane region" description="Helical" evidence="11">
    <location>
        <begin position="1404"/>
        <end position="1426"/>
    </location>
</feature>
<dbReference type="GO" id="GO:0005524">
    <property type="term" value="F:ATP binding"/>
    <property type="evidence" value="ECO:0007669"/>
    <property type="project" value="UniProtKB-KW"/>
</dbReference>
<dbReference type="InterPro" id="IPR011116">
    <property type="entry name" value="SecA_Wing/Scaffold"/>
</dbReference>
<evidence type="ECO:0000256" key="3">
    <source>
        <dbReference type="ARBA" id="ARBA00022448"/>
    </source>
</evidence>
<dbReference type="Proteomes" id="UP000007845">
    <property type="component" value="Chromosome"/>
</dbReference>
<dbReference type="OrthoDB" id="9805579at2"/>
<keyword evidence="9" id="KW-0811">Translocation</keyword>
<dbReference type="InterPro" id="IPR044722">
    <property type="entry name" value="SecA_SF2_C"/>
</dbReference>
<feature type="transmembrane region" description="Helical" evidence="11">
    <location>
        <begin position="1123"/>
        <end position="1141"/>
    </location>
</feature>
<dbReference type="Pfam" id="PF07516">
    <property type="entry name" value="SecA_SW"/>
    <property type="match status" value="1"/>
</dbReference>
<dbReference type="PROSITE" id="PS51196">
    <property type="entry name" value="SECA_MOTOR_DEAD"/>
    <property type="match status" value="1"/>
</dbReference>
<dbReference type="GO" id="GO:0017038">
    <property type="term" value="P:protein import"/>
    <property type="evidence" value="ECO:0007669"/>
    <property type="project" value="InterPro"/>
</dbReference>
<keyword evidence="11" id="KW-0812">Transmembrane</keyword>
<dbReference type="STRING" id="641491.DND132_2485"/>
<keyword evidence="14" id="KW-1185">Reference proteome</keyword>
<feature type="transmembrane region" description="Helical" evidence="11">
    <location>
        <begin position="1010"/>
        <end position="1029"/>
    </location>
</feature>
<feature type="transmembrane region" description="Helical" evidence="11">
    <location>
        <begin position="1070"/>
        <end position="1090"/>
    </location>
</feature>
<evidence type="ECO:0000256" key="1">
    <source>
        <dbReference type="ARBA" id="ARBA00004170"/>
    </source>
</evidence>
<reference evidence="13 14" key="1">
    <citation type="journal article" date="2011" name="J. Bacteriol.">
        <title>Genome sequence of the mercury-methylating strain Desulfovibrio desulfuricans ND132.</title>
        <authorList>
            <person name="Brown S.D."/>
            <person name="Gilmour C.C."/>
            <person name="Kucken A.M."/>
            <person name="Wall J.D."/>
            <person name="Elias D.A."/>
            <person name="Brandt C.C."/>
            <person name="Podar M."/>
            <person name="Chertkov O."/>
            <person name="Held B."/>
            <person name="Bruce D.C."/>
            <person name="Detter J.C."/>
            <person name="Tapia R."/>
            <person name="Han C.S."/>
            <person name="Goodwin L.A."/>
            <person name="Cheng J.F."/>
            <person name="Pitluck S."/>
            <person name="Woyke T."/>
            <person name="Mikhailova N."/>
            <person name="Ivanova N.N."/>
            <person name="Han J."/>
            <person name="Lucas S."/>
            <person name="Lapidus A.L."/>
            <person name="Land M.L."/>
            <person name="Hauser L.J."/>
            <person name="Palumbo A.V."/>
        </authorList>
    </citation>
    <scope>NUCLEOTIDE SEQUENCE [LARGE SCALE GENOMIC DNA]</scope>
    <source>
        <strain evidence="13 14">ND132</strain>
    </source>
</reference>